<dbReference type="EMBL" id="JADYXP020000016">
    <property type="protein sequence ID" value="KAL0107596.1"/>
    <property type="molecule type" value="Genomic_DNA"/>
</dbReference>
<evidence type="ECO:0000313" key="2">
    <source>
        <dbReference type="Proteomes" id="UP001430953"/>
    </source>
</evidence>
<keyword evidence="2" id="KW-1185">Reference proteome</keyword>
<dbReference type="Proteomes" id="UP001430953">
    <property type="component" value="Unassembled WGS sequence"/>
</dbReference>
<name>A0AAW2EZI4_9HYME</name>
<gene>
    <name evidence="1" type="ORF">PUN28_014715</name>
</gene>
<dbReference type="AlphaFoldDB" id="A0AAW2EZI4"/>
<organism evidence="1 2">
    <name type="scientific">Cardiocondyla obscurior</name>
    <dbReference type="NCBI Taxonomy" id="286306"/>
    <lineage>
        <taxon>Eukaryota</taxon>
        <taxon>Metazoa</taxon>
        <taxon>Ecdysozoa</taxon>
        <taxon>Arthropoda</taxon>
        <taxon>Hexapoda</taxon>
        <taxon>Insecta</taxon>
        <taxon>Pterygota</taxon>
        <taxon>Neoptera</taxon>
        <taxon>Endopterygota</taxon>
        <taxon>Hymenoptera</taxon>
        <taxon>Apocrita</taxon>
        <taxon>Aculeata</taxon>
        <taxon>Formicoidea</taxon>
        <taxon>Formicidae</taxon>
        <taxon>Myrmicinae</taxon>
        <taxon>Cardiocondyla</taxon>
    </lineage>
</organism>
<accession>A0AAW2EZI4</accession>
<comment type="caution">
    <text evidence="1">The sequence shown here is derived from an EMBL/GenBank/DDBJ whole genome shotgun (WGS) entry which is preliminary data.</text>
</comment>
<sequence length="129" mass="14365">MSAAVFRLPSFLGTGAAVLLLLLLLLQGHFVDNPNSSKLEPLIGQNSAALILSTDKNLRLKTQLTCCSRRWKDWMKCKDVADASRPFKVPVLTVCFPLPPILKIIRPCCKTNKINIMLTDQFSLTILIK</sequence>
<reference evidence="1 2" key="1">
    <citation type="submission" date="2023-03" db="EMBL/GenBank/DDBJ databases">
        <title>High recombination rates correlate with genetic variation in Cardiocondyla obscurior ants.</title>
        <authorList>
            <person name="Errbii M."/>
        </authorList>
    </citation>
    <scope>NUCLEOTIDE SEQUENCE [LARGE SCALE GENOMIC DNA]</scope>
    <source>
        <strain evidence="1">Alpha-2009</strain>
        <tissue evidence="1">Whole body</tissue>
    </source>
</reference>
<proteinExistence type="predicted"/>
<protein>
    <submittedName>
        <fullName evidence="1">Uncharacterized protein</fullName>
    </submittedName>
</protein>
<evidence type="ECO:0000313" key="1">
    <source>
        <dbReference type="EMBL" id="KAL0107596.1"/>
    </source>
</evidence>